<evidence type="ECO:0000313" key="2">
    <source>
        <dbReference type="Proteomes" id="UP000254866"/>
    </source>
</evidence>
<accession>A0A370TAZ8</accession>
<comment type="caution">
    <text evidence="1">The sequence shown here is derived from an EMBL/GenBank/DDBJ whole genome shotgun (WGS) entry which is preliminary data.</text>
</comment>
<sequence length="113" mass="11978">MPLALPSSTPSLAPTPALLQRNGVPQGEFITRLKAAGKFKSTSLIVGLKQGQSLFHESTVKHADSQPIINAIRFKVSFLLGDNAVLTWLKSNGSDAPSANANLLAKATELNIK</sequence>
<gene>
    <name evidence="1" type="ORF">BP5553_09893</name>
</gene>
<keyword evidence="2" id="KW-1185">Reference proteome</keyword>
<dbReference type="Proteomes" id="UP000254866">
    <property type="component" value="Unassembled WGS sequence"/>
</dbReference>
<dbReference type="GeneID" id="43602742"/>
<dbReference type="RefSeq" id="XP_031865353.1">
    <property type="nucleotide sequence ID" value="XM_032018516.1"/>
</dbReference>
<organism evidence="1 2">
    <name type="scientific">Venustampulla echinocandica</name>
    <dbReference type="NCBI Taxonomy" id="2656787"/>
    <lineage>
        <taxon>Eukaryota</taxon>
        <taxon>Fungi</taxon>
        <taxon>Dikarya</taxon>
        <taxon>Ascomycota</taxon>
        <taxon>Pezizomycotina</taxon>
        <taxon>Leotiomycetes</taxon>
        <taxon>Helotiales</taxon>
        <taxon>Pleuroascaceae</taxon>
        <taxon>Venustampulla</taxon>
    </lineage>
</organism>
<proteinExistence type="predicted"/>
<dbReference type="EMBL" id="NPIC01000013">
    <property type="protein sequence ID" value="RDL31104.1"/>
    <property type="molecule type" value="Genomic_DNA"/>
</dbReference>
<dbReference type="AlphaFoldDB" id="A0A370TAZ8"/>
<name>A0A370TAZ8_9HELO</name>
<dbReference type="OrthoDB" id="2118639at2759"/>
<evidence type="ECO:0000313" key="1">
    <source>
        <dbReference type="EMBL" id="RDL31104.1"/>
    </source>
</evidence>
<reference evidence="1 2" key="1">
    <citation type="journal article" date="2018" name="IMA Fungus">
        <title>IMA Genome-F 9: Draft genome sequence of Annulohypoxylon stygium, Aspergillus mulundensis, Berkeleyomyces basicola (syn. Thielaviopsis basicola), Ceratocystis smalleyi, two Cercospora beticola strains, Coleophoma cylindrospora, Fusarium fracticaudum, Phialophora cf. hyalina, and Morchella septimelata.</title>
        <authorList>
            <person name="Wingfield B.D."/>
            <person name="Bills G.F."/>
            <person name="Dong Y."/>
            <person name="Huang W."/>
            <person name="Nel W.J."/>
            <person name="Swalarsk-Parry B.S."/>
            <person name="Vaghefi N."/>
            <person name="Wilken P.M."/>
            <person name="An Z."/>
            <person name="de Beer Z.W."/>
            <person name="De Vos L."/>
            <person name="Chen L."/>
            <person name="Duong T.A."/>
            <person name="Gao Y."/>
            <person name="Hammerbacher A."/>
            <person name="Kikkert J.R."/>
            <person name="Li Y."/>
            <person name="Li H."/>
            <person name="Li K."/>
            <person name="Li Q."/>
            <person name="Liu X."/>
            <person name="Ma X."/>
            <person name="Naidoo K."/>
            <person name="Pethybridge S.J."/>
            <person name="Sun J."/>
            <person name="Steenkamp E.T."/>
            <person name="van der Nest M.A."/>
            <person name="van Wyk S."/>
            <person name="Wingfield M.J."/>
            <person name="Xiong C."/>
            <person name="Yue Q."/>
            <person name="Zhang X."/>
        </authorList>
    </citation>
    <scope>NUCLEOTIDE SEQUENCE [LARGE SCALE GENOMIC DNA]</scope>
    <source>
        <strain evidence="1 2">BP 5553</strain>
    </source>
</reference>
<protein>
    <submittedName>
        <fullName evidence="1">Uncharacterized protein</fullName>
    </submittedName>
</protein>